<proteinExistence type="predicted"/>
<evidence type="ECO:0000313" key="8">
    <source>
        <dbReference type="EMBL" id="GAV47443.1"/>
    </source>
</evidence>
<organism evidence="8 9">
    <name type="scientific">Zygosaccharomyces rouxii</name>
    <dbReference type="NCBI Taxonomy" id="4956"/>
    <lineage>
        <taxon>Eukaryota</taxon>
        <taxon>Fungi</taxon>
        <taxon>Dikarya</taxon>
        <taxon>Ascomycota</taxon>
        <taxon>Saccharomycotina</taxon>
        <taxon>Saccharomycetes</taxon>
        <taxon>Saccharomycetales</taxon>
        <taxon>Saccharomycetaceae</taxon>
        <taxon>Zygosaccharomyces</taxon>
    </lineage>
</organism>
<dbReference type="GO" id="GO:0038023">
    <property type="term" value="F:signaling receptor activity"/>
    <property type="evidence" value="ECO:0007669"/>
    <property type="project" value="TreeGrafter"/>
</dbReference>
<evidence type="ECO:0000256" key="5">
    <source>
        <dbReference type="PIRSR" id="PIRSR604254-1"/>
    </source>
</evidence>
<feature type="transmembrane region" description="Helical" evidence="7">
    <location>
        <begin position="251"/>
        <end position="269"/>
    </location>
</feature>
<evidence type="ECO:0008006" key="10">
    <source>
        <dbReference type="Google" id="ProtNLM"/>
    </source>
</evidence>
<dbReference type="EMBL" id="BDGX01000008">
    <property type="protein sequence ID" value="GAV47443.1"/>
    <property type="molecule type" value="Genomic_DNA"/>
</dbReference>
<feature type="compositionally biased region" description="Acidic residues" evidence="6">
    <location>
        <begin position="68"/>
        <end position="83"/>
    </location>
</feature>
<gene>
    <name evidence="8" type="ORF">ZYGR_0H02850</name>
</gene>
<feature type="compositionally biased region" description="Low complexity" evidence="6">
    <location>
        <begin position="156"/>
        <end position="176"/>
    </location>
</feature>
<comment type="subcellular location">
    <subcellularLocation>
        <location evidence="1">Membrane</location>
        <topology evidence="1">Multi-pass membrane protein</topology>
    </subcellularLocation>
</comment>
<feature type="binding site" evidence="5">
    <location>
        <position position="306"/>
    </location>
    <ligand>
        <name>Zn(2+)</name>
        <dbReference type="ChEBI" id="CHEBI:29105"/>
    </ligand>
</feature>
<dbReference type="Pfam" id="PF03006">
    <property type="entry name" value="HlyIII"/>
    <property type="match status" value="1"/>
</dbReference>
<dbReference type="AlphaFoldDB" id="A0A1Q2ZVX2"/>
<feature type="transmembrane region" description="Helical" evidence="7">
    <location>
        <begin position="351"/>
        <end position="370"/>
    </location>
</feature>
<evidence type="ECO:0000256" key="4">
    <source>
        <dbReference type="ARBA" id="ARBA00023136"/>
    </source>
</evidence>
<evidence type="ECO:0000256" key="3">
    <source>
        <dbReference type="ARBA" id="ARBA00022989"/>
    </source>
</evidence>
<keyword evidence="3 7" id="KW-1133">Transmembrane helix</keyword>
<feature type="region of interest" description="Disordered" evidence="6">
    <location>
        <begin position="43"/>
        <end position="106"/>
    </location>
</feature>
<feature type="transmembrane region" description="Helical" evidence="7">
    <location>
        <begin position="382"/>
        <end position="402"/>
    </location>
</feature>
<dbReference type="PANTHER" id="PTHR20855">
    <property type="entry name" value="ADIPOR/PROGESTIN RECEPTOR-RELATED"/>
    <property type="match status" value="1"/>
</dbReference>
<name>A0A1Q2ZVX2_ZYGRO</name>
<feature type="transmembrane region" description="Helical" evidence="7">
    <location>
        <begin position="320"/>
        <end position="339"/>
    </location>
</feature>
<evidence type="ECO:0000256" key="2">
    <source>
        <dbReference type="ARBA" id="ARBA00022692"/>
    </source>
</evidence>
<comment type="caution">
    <text evidence="8">The sequence shown here is derived from an EMBL/GenBank/DDBJ whole genome shotgun (WGS) entry which is preliminary data.</text>
</comment>
<evidence type="ECO:0000313" key="9">
    <source>
        <dbReference type="Proteomes" id="UP000187013"/>
    </source>
</evidence>
<sequence>MQSEAPLSSLRPINFNTIHKLRRRVKIGSVSVFNNKYCNAISNAIGRGHNGKDKNKDDEKEDEKNEAEAEGEDKDEEEDDFYDQDERKPFARSSTPEYLLSQKVKNTYKNGRLRDSKSITPNDSNISLLSEANTLVGSSTVVNANNSDENNGGRLSWSLNSSSSSSPTVHSSSITSGGELCSTDVKTYIRNFNHSAAYQLGHKCHLHYYQLPFPYRENKYIIHGYRFYASHKKSFLSIINWYGWHNETSNIWTHLLGGLYLIYLAFYHFPHSNIWLSDRVPKPAKCIVAVFLAAAIKCMFASVFWHTFNGTHLLRLRSKFACVDYTGITILITASILTVEFVTMYDYKISLLFYMICSLALGIIGVSMNWSPKFDRPEARPLRIKFFILLATVGCSSFIRLVFLTNWRYAADLLTPLTNKSVVWYLIGVFFYGSFIPERFRTDILTDKSIPTEKQLSTDLDIVTKHRDIHFREKPTIHPRSQCCQHHAGSFKSLWWVDYVGCSHTLWHFFVLLGVIGHYNAIMDMFTKRWIL</sequence>
<feature type="compositionally biased region" description="Polar residues" evidence="6">
    <location>
        <begin position="141"/>
        <end position="150"/>
    </location>
</feature>
<feature type="transmembrane region" description="Helical" evidence="7">
    <location>
        <begin position="422"/>
        <end position="440"/>
    </location>
</feature>
<keyword evidence="5" id="KW-0479">Metal-binding</keyword>
<dbReference type="GO" id="GO:0016020">
    <property type="term" value="C:membrane"/>
    <property type="evidence" value="ECO:0007669"/>
    <property type="project" value="UniProtKB-SubCell"/>
</dbReference>
<dbReference type="GO" id="GO:0006882">
    <property type="term" value="P:intracellular zinc ion homeostasis"/>
    <property type="evidence" value="ECO:0007669"/>
    <property type="project" value="TreeGrafter"/>
</dbReference>
<dbReference type="GO" id="GO:0046872">
    <property type="term" value="F:metal ion binding"/>
    <property type="evidence" value="ECO:0007669"/>
    <property type="project" value="UniProtKB-KW"/>
</dbReference>
<dbReference type="Proteomes" id="UP000187013">
    <property type="component" value="Unassembled WGS sequence"/>
</dbReference>
<keyword evidence="2 7" id="KW-0812">Transmembrane</keyword>
<protein>
    <recommendedName>
        <fullName evidence="10">Izh3p</fullName>
    </recommendedName>
</protein>
<accession>A0A1Q2ZVX2</accession>
<feature type="transmembrane region" description="Helical" evidence="7">
    <location>
        <begin position="289"/>
        <end position="308"/>
    </location>
</feature>
<keyword evidence="4 7" id="KW-0472">Membrane</keyword>
<dbReference type="InterPro" id="IPR004254">
    <property type="entry name" value="AdipoR/HlyIII-related"/>
</dbReference>
<evidence type="ECO:0000256" key="6">
    <source>
        <dbReference type="SAM" id="MobiDB-lite"/>
    </source>
</evidence>
<keyword evidence="5" id="KW-0862">Zinc</keyword>
<feature type="region of interest" description="Disordered" evidence="6">
    <location>
        <begin position="141"/>
        <end position="177"/>
    </location>
</feature>
<dbReference type="OrthoDB" id="5585746at2759"/>
<dbReference type="PANTHER" id="PTHR20855:SF97">
    <property type="entry name" value="ADIPOR-LIKE RECEPTOR IZH3-RELATED"/>
    <property type="match status" value="1"/>
</dbReference>
<evidence type="ECO:0000256" key="7">
    <source>
        <dbReference type="SAM" id="Phobius"/>
    </source>
</evidence>
<dbReference type="eggNOG" id="KOG0748">
    <property type="taxonomic scope" value="Eukaryota"/>
</dbReference>
<feature type="compositionally biased region" description="Basic and acidic residues" evidence="6">
    <location>
        <begin position="50"/>
        <end position="67"/>
    </location>
</feature>
<evidence type="ECO:0000256" key="1">
    <source>
        <dbReference type="ARBA" id="ARBA00004141"/>
    </source>
</evidence>
<reference evidence="8 9" key="1">
    <citation type="submission" date="2016-08" db="EMBL/GenBank/DDBJ databases">
        <title>Draft genome sequence of allopolyploid Zygosaccharomyces rouxii.</title>
        <authorList>
            <person name="Watanabe J."/>
            <person name="Uehara K."/>
            <person name="Mogi Y."/>
            <person name="Tsukioka Y."/>
        </authorList>
    </citation>
    <scope>NUCLEOTIDE SEQUENCE [LARGE SCALE GENOMIC DNA]</scope>
    <source>
        <strain evidence="8 9">NBRC 110957</strain>
    </source>
</reference>